<comment type="caution">
    <text evidence="3">The sequence shown here is derived from an EMBL/GenBank/DDBJ whole genome shotgun (WGS) entry which is preliminary data.</text>
</comment>
<keyword evidence="4" id="KW-1185">Reference proteome</keyword>
<keyword evidence="1" id="KW-1133">Transmembrane helix</keyword>
<dbReference type="EMBL" id="JAWQEG010000476">
    <property type="protein sequence ID" value="KAK3889563.1"/>
    <property type="molecule type" value="Genomic_DNA"/>
</dbReference>
<protein>
    <submittedName>
        <fullName evidence="3">Uncharacterized protein</fullName>
    </submittedName>
</protein>
<organism evidence="3 4">
    <name type="scientific">Petrolisthes cinctipes</name>
    <name type="common">Flat porcelain crab</name>
    <dbReference type="NCBI Taxonomy" id="88211"/>
    <lineage>
        <taxon>Eukaryota</taxon>
        <taxon>Metazoa</taxon>
        <taxon>Ecdysozoa</taxon>
        <taxon>Arthropoda</taxon>
        <taxon>Crustacea</taxon>
        <taxon>Multicrustacea</taxon>
        <taxon>Malacostraca</taxon>
        <taxon>Eumalacostraca</taxon>
        <taxon>Eucarida</taxon>
        <taxon>Decapoda</taxon>
        <taxon>Pleocyemata</taxon>
        <taxon>Anomura</taxon>
        <taxon>Galatheoidea</taxon>
        <taxon>Porcellanidae</taxon>
        <taxon>Petrolisthes</taxon>
    </lineage>
</organism>
<keyword evidence="1" id="KW-0812">Transmembrane</keyword>
<feature type="chain" id="PRO_5042158855" evidence="2">
    <location>
        <begin position="24"/>
        <end position="407"/>
    </location>
</feature>
<dbReference type="Proteomes" id="UP001286313">
    <property type="component" value="Unassembled WGS sequence"/>
</dbReference>
<feature type="signal peptide" evidence="2">
    <location>
        <begin position="1"/>
        <end position="23"/>
    </location>
</feature>
<evidence type="ECO:0000313" key="4">
    <source>
        <dbReference type="Proteomes" id="UP001286313"/>
    </source>
</evidence>
<proteinExistence type="predicted"/>
<sequence length="407" mass="45955">MAAAKWCFVGALLCVLVWVSVDPIEWHVSQEVIRRFVSPLMTGKCPHQQRSFDIETVLHNPIIWELITGQPDPATNKTESPPDLSLMDGLKAMVHVHPFTWKGEENGKQVYKEDGVIQAQVVIAHGRLFYSLNTSLYTAGETQGEWSFFDYYDQFVMVANILGDLPINKPVPIKLLIDTALEKLSSGDNPNPHMEVLLQKNYTTLLDLPAIRVSTTNYTFPPLPELSFTYDSSGPTAAGGITVDQYWTGDLFRMDVLCNFLNENQMYIIDMAELYNFILSPLDSDPHPLVAAKLSVPAGRALTLDLHPIFGVPMGGRLDLQINMNITDQFSHQTPRQMTVPLIRNRVTVEALPTYLHQLLQIVITVHLIFKMVLISIFLVFLVTGLFHHFKYRHHEKYSVPTSSLPV</sequence>
<keyword evidence="1" id="KW-0472">Membrane</keyword>
<reference evidence="3" key="1">
    <citation type="submission" date="2023-10" db="EMBL/GenBank/DDBJ databases">
        <title>Genome assemblies of two species of porcelain crab, Petrolisthes cinctipes and Petrolisthes manimaculis (Anomura: Porcellanidae).</title>
        <authorList>
            <person name="Angst P."/>
        </authorList>
    </citation>
    <scope>NUCLEOTIDE SEQUENCE</scope>
    <source>
        <strain evidence="3">PB745_01</strain>
        <tissue evidence="3">Gill</tissue>
    </source>
</reference>
<evidence type="ECO:0000313" key="3">
    <source>
        <dbReference type="EMBL" id="KAK3889563.1"/>
    </source>
</evidence>
<accession>A0AAE1GHD2</accession>
<name>A0AAE1GHD2_PETCI</name>
<dbReference type="AlphaFoldDB" id="A0AAE1GHD2"/>
<keyword evidence="2" id="KW-0732">Signal</keyword>
<gene>
    <name evidence="3" type="ORF">Pcinc_006443</name>
</gene>
<evidence type="ECO:0000256" key="1">
    <source>
        <dbReference type="SAM" id="Phobius"/>
    </source>
</evidence>
<feature type="transmembrane region" description="Helical" evidence="1">
    <location>
        <begin position="368"/>
        <end position="387"/>
    </location>
</feature>
<evidence type="ECO:0000256" key="2">
    <source>
        <dbReference type="SAM" id="SignalP"/>
    </source>
</evidence>